<gene>
    <name evidence="3" type="ORF">NCTC10172_00096</name>
</gene>
<protein>
    <submittedName>
        <fullName evidence="3">Predicted membrane protein</fullName>
    </submittedName>
</protein>
<evidence type="ECO:0000313" key="3">
    <source>
        <dbReference type="EMBL" id="VEU82090.1"/>
    </source>
</evidence>
<reference evidence="3 4" key="1">
    <citation type="submission" date="2019-01" db="EMBL/GenBank/DDBJ databases">
        <authorList>
            <consortium name="Pathogen Informatics"/>
        </authorList>
    </citation>
    <scope>NUCLEOTIDE SEQUENCE [LARGE SCALE GENOMIC DNA]</scope>
    <source>
        <strain evidence="3 4">NCTC10172</strain>
    </source>
</reference>
<dbReference type="Pfam" id="PF13240">
    <property type="entry name" value="Zn_Ribbon_1"/>
    <property type="match status" value="1"/>
</dbReference>
<sequence>MAKYCSNCGTELKDDQDVCLNCGVAVKKENQSSDFFKDNDIDIVVLIVLAIIFLPAALIYVLYKMSKKKG</sequence>
<name>A0A449BI16_9MOLU</name>
<dbReference type="AlphaFoldDB" id="A0A449BI16"/>
<dbReference type="RefSeq" id="WP_035368926.1">
    <property type="nucleotide sequence ID" value="NZ_LR215050.1"/>
</dbReference>
<keyword evidence="1" id="KW-1133">Transmembrane helix</keyword>
<accession>A0A449BI16</accession>
<feature type="domain" description="Zinc-ribbon" evidence="2">
    <location>
        <begin position="4"/>
        <end position="23"/>
    </location>
</feature>
<evidence type="ECO:0000313" key="4">
    <source>
        <dbReference type="Proteomes" id="UP000290909"/>
    </source>
</evidence>
<dbReference type="InterPro" id="IPR026870">
    <property type="entry name" value="Zinc_ribbon_dom"/>
</dbReference>
<proteinExistence type="predicted"/>
<feature type="transmembrane region" description="Helical" evidence="1">
    <location>
        <begin position="43"/>
        <end position="63"/>
    </location>
</feature>
<dbReference type="Proteomes" id="UP000290909">
    <property type="component" value="Chromosome"/>
</dbReference>
<keyword evidence="1" id="KW-0472">Membrane</keyword>
<dbReference type="STRING" id="1408416.GCA_000702765_00651"/>
<evidence type="ECO:0000256" key="1">
    <source>
        <dbReference type="SAM" id="Phobius"/>
    </source>
</evidence>
<evidence type="ECO:0000259" key="2">
    <source>
        <dbReference type="Pfam" id="PF13240"/>
    </source>
</evidence>
<keyword evidence="1" id="KW-0812">Transmembrane</keyword>
<keyword evidence="4" id="KW-1185">Reference proteome</keyword>
<dbReference type="KEGG" id="ahk:NCTC10172_00096"/>
<organism evidence="3 4">
    <name type="scientific">Acholeplasma hippikon</name>
    <dbReference type="NCBI Taxonomy" id="264636"/>
    <lineage>
        <taxon>Bacteria</taxon>
        <taxon>Bacillati</taxon>
        <taxon>Mycoplasmatota</taxon>
        <taxon>Mollicutes</taxon>
        <taxon>Acholeplasmatales</taxon>
        <taxon>Acholeplasmataceae</taxon>
        <taxon>Acholeplasma</taxon>
    </lineage>
</organism>
<dbReference type="EMBL" id="LR215050">
    <property type="protein sequence ID" value="VEU82090.1"/>
    <property type="molecule type" value="Genomic_DNA"/>
</dbReference>